<keyword evidence="9" id="KW-1185">Reference proteome</keyword>
<accession>A0A4V1RJB2</accession>
<dbReference type="EMBL" id="QYBC01000001">
    <property type="protein sequence ID" value="RYB07950.1"/>
    <property type="molecule type" value="Genomic_DNA"/>
</dbReference>
<comment type="caution">
    <text evidence="8">The sequence shown here is derived from an EMBL/GenBank/DDBJ whole genome shotgun (WGS) entry which is preliminary data.</text>
</comment>
<reference evidence="8 9" key="1">
    <citation type="submission" date="2018-09" db="EMBL/GenBank/DDBJ databases">
        <authorList>
            <person name="Grouzdev D.S."/>
            <person name="Krutkina M.S."/>
        </authorList>
    </citation>
    <scope>NUCLEOTIDE SEQUENCE [LARGE SCALE GENOMIC DNA]</scope>
    <source>
        <strain evidence="8 9">RmlP001</strain>
    </source>
</reference>
<gene>
    <name evidence="8" type="ORF">D3272_02240</name>
</gene>
<evidence type="ECO:0000256" key="3">
    <source>
        <dbReference type="ARBA" id="ARBA00022475"/>
    </source>
</evidence>
<keyword evidence="6 7" id="KW-0472">Membrane</keyword>
<feature type="transmembrane region" description="Helical" evidence="7">
    <location>
        <begin position="171"/>
        <end position="191"/>
    </location>
</feature>
<dbReference type="GO" id="GO:0070069">
    <property type="term" value="C:cytochrome complex"/>
    <property type="evidence" value="ECO:0007669"/>
    <property type="project" value="TreeGrafter"/>
</dbReference>
<keyword evidence="3" id="KW-1003">Cell membrane</keyword>
<evidence type="ECO:0000256" key="7">
    <source>
        <dbReference type="SAM" id="Phobius"/>
    </source>
</evidence>
<feature type="transmembrane region" description="Helical" evidence="7">
    <location>
        <begin position="310"/>
        <end position="332"/>
    </location>
</feature>
<dbReference type="AlphaFoldDB" id="A0A4V1RJB2"/>
<keyword evidence="4 7" id="KW-0812">Transmembrane</keyword>
<feature type="transmembrane region" description="Helical" evidence="7">
    <location>
        <begin position="128"/>
        <end position="151"/>
    </location>
</feature>
<evidence type="ECO:0000256" key="2">
    <source>
        <dbReference type="ARBA" id="ARBA00007543"/>
    </source>
</evidence>
<dbReference type="RefSeq" id="WP_129217422.1">
    <property type="nucleotide sequence ID" value="NZ_QYBC01000001.1"/>
</dbReference>
<comment type="subcellular location">
    <subcellularLocation>
        <location evidence="1">Cell membrane</location>
        <topology evidence="1">Multi-pass membrane protein</topology>
    </subcellularLocation>
</comment>
<feature type="transmembrane region" description="Helical" evidence="7">
    <location>
        <begin position="211"/>
        <end position="235"/>
    </location>
</feature>
<dbReference type="Proteomes" id="UP000289411">
    <property type="component" value="Unassembled WGS sequence"/>
</dbReference>
<feature type="transmembrane region" description="Helical" evidence="7">
    <location>
        <begin position="272"/>
        <end position="295"/>
    </location>
</feature>
<dbReference type="GO" id="GO:0009055">
    <property type="term" value="F:electron transfer activity"/>
    <property type="evidence" value="ECO:0007669"/>
    <property type="project" value="TreeGrafter"/>
</dbReference>
<evidence type="ECO:0000256" key="5">
    <source>
        <dbReference type="ARBA" id="ARBA00022989"/>
    </source>
</evidence>
<reference evidence="8 9" key="2">
    <citation type="submission" date="2019-02" db="EMBL/GenBank/DDBJ databases">
        <title>'Lichenibacterium ramalinii' gen. nov. sp. nov., 'Lichenibacterium minor' gen. nov. sp. nov.</title>
        <authorList>
            <person name="Pankratov T."/>
        </authorList>
    </citation>
    <scope>NUCLEOTIDE SEQUENCE [LARGE SCALE GENOMIC DNA]</scope>
    <source>
        <strain evidence="8 9">RmlP001</strain>
    </source>
</reference>
<comment type="similarity">
    <text evidence="2">Belongs to the cytochrome ubiquinol oxidase subunit 2 family.</text>
</comment>
<keyword evidence="5 7" id="KW-1133">Transmembrane helix</keyword>
<dbReference type="GO" id="GO:0019646">
    <property type="term" value="P:aerobic electron transport chain"/>
    <property type="evidence" value="ECO:0007669"/>
    <property type="project" value="TreeGrafter"/>
</dbReference>
<dbReference type="GO" id="GO:0005886">
    <property type="term" value="C:plasma membrane"/>
    <property type="evidence" value="ECO:0007669"/>
    <property type="project" value="UniProtKB-SubCell"/>
</dbReference>
<evidence type="ECO:0000313" key="8">
    <source>
        <dbReference type="EMBL" id="RYB07950.1"/>
    </source>
</evidence>
<dbReference type="PANTHER" id="PTHR43141">
    <property type="entry name" value="CYTOCHROME BD2 SUBUNIT II"/>
    <property type="match status" value="1"/>
</dbReference>
<proteinExistence type="inferred from homology"/>
<feature type="transmembrane region" description="Helical" evidence="7">
    <location>
        <begin position="89"/>
        <end position="107"/>
    </location>
</feature>
<dbReference type="OrthoDB" id="9776710at2"/>
<dbReference type="GO" id="GO:0016682">
    <property type="term" value="F:oxidoreductase activity, acting on diphenols and related substances as donors, oxygen as acceptor"/>
    <property type="evidence" value="ECO:0007669"/>
    <property type="project" value="TreeGrafter"/>
</dbReference>
<dbReference type="Pfam" id="PF02322">
    <property type="entry name" value="Cyt_bd_oxida_II"/>
    <property type="match status" value="1"/>
</dbReference>
<feature type="transmembrane region" description="Helical" evidence="7">
    <location>
        <begin position="16"/>
        <end position="44"/>
    </location>
</feature>
<name>A0A4V1RJB2_9HYPH</name>
<evidence type="ECO:0000256" key="6">
    <source>
        <dbReference type="ARBA" id="ARBA00023136"/>
    </source>
</evidence>
<dbReference type="PANTHER" id="PTHR43141:SF4">
    <property type="entry name" value="CYTOCHROME BD2 SUBUNIT II"/>
    <property type="match status" value="1"/>
</dbReference>
<evidence type="ECO:0000256" key="1">
    <source>
        <dbReference type="ARBA" id="ARBA00004651"/>
    </source>
</evidence>
<protein>
    <submittedName>
        <fullName evidence="8">Cytochrome d ubiquinol oxidase subunit II</fullName>
    </submittedName>
</protein>
<sequence>MINTLTETQHILAVGWWMVVGFSVLLYIILDGADLGAGIFSLFVRDEDERGAIMEAMAGTWDANETWLIVAGGVLFGSFPFAYGSALHYLMIPLMMVLLGVLTRAVALEFRHLAATWSRRFTDYAFGLSSLAVSFFGGMGVGAVLQGFPMTHPEHGIPAYVGGALRFATPFSAWTGVAAVVAVSLSGGLFVRARFEKGEPIRRHARGWTHVSFYLVTVTVMVTVIWSALIFPWAWNNWTGRYFWAWGLVLAAALFSTYRMRVATFADRDFRALLWLDATIAIMMGGMLATMYPYIVPGTWTVYDAASPEISIVTFLLTAVGLFPVMIMYNWYQIWVFRARVAKLVSH</sequence>
<feature type="transmembrane region" description="Helical" evidence="7">
    <location>
        <begin position="241"/>
        <end position="260"/>
    </location>
</feature>
<evidence type="ECO:0000256" key="4">
    <source>
        <dbReference type="ARBA" id="ARBA00022692"/>
    </source>
</evidence>
<evidence type="ECO:0000313" key="9">
    <source>
        <dbReference type="Proteomes" id="UP000289411"/>
    </source>
</evidence>
<organism evidence="8 9">
    <name type="scientific">Lichenibacterium ramalinae</name>
    <dbReference type="NCBI Taxonomy" id="2316527"/>
    <lineage>
        <taxon>Bacteria</taxon>
        <taxon>Pseudomonadati</taxon>
        <taxon>Pseudomonadota</taxon>
        <taxon>Alphaproteobacteria</taxon>
        <taxon>Hyphomicrobiales</taxon>
        <taxon>Lichenihabitantaceae</taxon>
        <taxon>Lichenibacterium</taxon>
    </lineage>
</organism>
<dbReference type="InterPro" id="IPR003317">
    <property type="entry name" value="Cyt-d_oxidase_su2"/>
</dbReference>